<sequence length="233" mass="25683">MGVKWSTVDEIRLFKWVAQFKPAGIHKHFHMRCILERLNNPDDYPVTLLQSDEPRKTFSAQDVWEKLAEYYDLQQADLVEGMQVGEDAADDGAPPGGFSLPWGEYGELMLHNARADGAGDDEAEPDAGAARDDADERPRSSAGSTGARTRRQTRQTRSQQAGSDDEKPSAPPSAPDDAPDDEPDEDGDLPPSKKPRTRAHDDAPGSSASDSPAARTRRKAVNPPVQRRLRTRR</sequence>
<comment type="similarity">
    <text evidence="2">Belongs to the EAF7 family.</text>
</comment>
<evidence type="ECO:0000256" key="6">
    <source>
        <dbReference type="ARBA" id="ARBA00023163"/>
    </source>
</evidence>
<dbReference type="Pfam" id="PF07904">
    <property type="entry name" value="Eaf7"/>
    <property type="match status" value="1"/>
</dbReference>
<evidence type="ECO:0000256" key="9">
    <source>
        <dbReference type="SAM" id="MobiDB-lite"/>
    </source>
</evidence>
<feature type="region of interest" description="Disordered" evidence="9">
    <location>
        <begin position="116"/>
        <end position="233"/>
    </location>
</feature>
<dbReference type="OrthoDB" id="5595141at2759"/>
<keyword evidence="11" id="KW-1185">Reference proteome</keyword>
<dbReference type="InParanoid" id="Q754K9"/>
<name>Q754K9_EREGS</name>
<dbReference type="GO" id="GO:0035267">
    <property type="term" value="C:NuA4 histone acetyltransferase complex"/>
    <property type="evidence" value="ECO:0000318"/>
    <property type="project" value="GO_Central"/>
</dbReference>
<feature type="compositionally biased region" description="Low complexity" evidence="9">
    <location>
        <begin position="204"/>
        <end position="214"/>
    </location>
</feature>
<evidence type="ECO:0000256" key="2">
    <source>
        <dbReference type="ARBA" id="ARBA00007117"/>
    </source>
</evidence>
<comment type="function">
    <text evidence="8">Component of the NuA4 histone acetyltransferase complex which is involved in transcriptional activation of selected genes principally by acetylation of nucleosomal histone H4 and H2A. The NuA4 complex is also involved in DNA repair.</text>
</comment>
<dbReference type="InterPro" id="IPR012423">
    <property type="entry name" value="Eaf7/MRGBP"/>
</dbReference>
<evidence type="ECO:0000256" key="7">
    <source>
        <dbReference type="ARBA" id="ARBA00023242"/>
    </source>
</evidence>
<evidence type="ECO:0000256" key="1">
    <source>
        <dbReference type="ARBA" id="ARBA00004123"/>
    </source>
</evidence>
<feature type="compositionally biased region" description="Acidic residues" evidence="9">
    <location>
        <begin position="177"/>
        <end position="188"/>
    </location>
</feature>
<comment type="subcellular location">
    <subcellularLocation>
        <location evidence="1">Nucleus</location>
    </subcellularLocation>
</comment>
<dbReference type="GeneID" id="4621851"/>
<reference evidence="11" key="2">
    <citation type="journal article" date="2013" name="G3 (Bethesda)">
        <title>Genomes of Ashbya fungi isolated from insects reveal four mating-type loci, numerous translocations, lack of transposons, and distinct gene duplications.</title>
        <authorList>
            <person name="Dietrich F.S."/>
            <person name="Voegeli S."/>
            <person name="Kuo S."/>
            <person name="Philippsen P."/>
        </authorList>
    </citation>
    <scope>GENOME REANNOTATION</scope>
    <source>
        <strain evidence="11">ATCC 10895 / CBS 109.51 / FGSC 9923 / NRRL Y-1056</strain>
    </source>
</reference>
<dbReference type="HOGENOM" id="CLU_1189665_0_0_1"/>
<dbReference type="GO" id="GO:0006357">
    <property type="term" value="P:regulation of transcription by RNA polymerase II"/>
    <property type="evidence" value="ECO:0000318"/>
    <property type="project" value="GO_Central"/>
</dbReference>
<dbReference type="OMA" id="FTASEIW"/>
<dbReference type="eggNOG" id="KOG4051">
    <property type="taxonomic scope" value="Eukaryota"/>
</dbReference>
<dbReference type="KEGG" id="ago:AGOS_AFR063W"/>
<dbReference type="GO" id="GO:0005634">
    <property type="term" value="C:nucleus"/>
    <property type="evidence" value="ECO:0007669"/>
    <property type="project" value="UniProtKB-SubCell"/>
</dbReference>
<evidence type="ECO:0000313" key="10">
    <source>
        <dbReference type="EMBL" id="AAS53434.1"/>
    </source>
</evidence>
<reference evidence="10 11" key="1">
    <citation type="journal article" date="2004" name="Science">
        <title>The Ashbya gossypii genome as a tool for mapping the ancient Saccharomyces cerevisiae genome.</title>
        <authorList>
            <person name="Dietrich F.S."/>
            <person name="Voegeli S."/>
            <person name="Brachat S."/>
            <person name="Lerch A."/>
            <person name="Gates K."/>
            <person name="Steiner S."/>
            <person name="Mohr C."/>
            <person name="Pohlmann R."/>
            <person name="Luedi P."/>
            <person name="Choi S."/>
            <person name="Wing R.A."/>
            <person name="Flavier A."/>
            <person name="Gaffney T.D."/>
            <person name="Philippsen P."/>
        </authorList>
    </citation>
    <scope>NUCLEOTIDE SEQUENCE [LARGE SCALE GENOMIC DNA]</scope>
    <source>
        <strain evidence="11">ATCC 10895 / CBS 109.51 / FGSC 9923 / NRRL Y-1056</strain>
    </source>
</reference>
<dbReference type="STRING" id="284811.Q754K9"/>
<evidence type="ECO:0000256" key="3">
    <source>
        <dbReference type="ARBA" id="ARBA00018502"/>
    </source>
</evidence>
<evidence type="ECO:0000256" key="8">
    <source>
        <dbReference type="ARBA" id="ARBA00025178"/>
    </source>
</evidence>
<keyword evidence="5" id="KW-0805">Transcription regulation</keyword>
<dbReference type="RefSeq" id="NP_985610.1">
    <property type="nucleotide sequence ID" value="NM_210964.1"/>
</dbReference>
<evidence type="ECO:0000313" key="11">
    <source>
        <dbReference type="Proteomes" id="UP000000591"/>
    </source>
</evidence>
<protein>
    <recommendedName>
        <fullName evidence="3">Chromatin modification-related protein EAF7</fullName>
    </recommendedName>
</protein>
<keyword evidence="4" id="KW-0156">Chromatin regulator</keyword>
<dbReference type="EMBL" id="AE016819">
    <property type="protein sequence ID" value="AAS53434.1"/>
    <property type="molecule type" value="Genomic_DNA"/>
</dbReference>
<keyword evidence="7" id="KW-0539">Nucleus</keyword>
<evidence type="ECO:0000256" key="5">
    <source>
        <dbReference type="ARBA" id="ARBA00023015"/>
    </source>
</evidence>
<feature type="compositionally biased region" description="Basic and acidic residues" evidence="9">
    <location>
        <begin position="129"/>
        <end position="139"/>
    </location>
</feature>
<proteinExistence type="inferred from homology"/>
<accession>Q754K9</accession>
<dbReference type="AlphaFoldDB" id="Q754K9"/>
<dbReference type="GO" id="GO:0006325">
    <property type="term" value="P:chromatin organization"/>
    <property type="evidence" value="ECO:0007669"/>
    <property type="project" value="UniProtKB-KW"/>
</dbReference>
<evidence type="ECO:0000256" key="4">
    <source>
        <dbReference type="ARBA" id="ARBA00022853"/>
    </source>
</evidence>
<gene>
    <name evidence="10" type="ORF">AGOS_AFR063W</name>
</gene>
<organism evidence="10 11">
    <name type="scientific">Eremothecium gossypii (strain ATCC 10895 / CBS 109.51 / FGSC 9923 / NRRL Y-1056)</name>
    <name type="common">Yeast</name>
    <name type="synonym">Ashbya gossypii</name>
    <dbReference type="NCBI Taxonomy" id="284811"/>
    <lineage>
        <taxon>Eukaryota</taxon>
        <taxon>Fungi</taxon>
        <taxon>Dikarya</taxon>
        <taxon>Ascomycota</taxon>
        <taxon>Saccharomycotina</taxon>
        <taxon>Saccharomycetes</taxon>
        <taxon>Saccharomycetales</taxon>
        <taxon>Saccharomycetaceae</taxon>
        <taxon>Eremothecium</taxon>
    </lineage>
</organism>
<dbReference type="Proteomes" id="UP000000591">
    <property type="component" value="Chromosome VI"/>
</dbReference>
<dbReference type="PANTHER" id="PTHR13581">
    <property type="entry name" value="MRG-BINDING PROTEIN"/>
    <property type="match status" value="1"/>
</dbReference>
<dbReference type="PANTHER" id="PTHR13581:SF5">
    <property type="entry name" value="MRG_MORF4L-BINDING PROTEIN"/>
    <property type="match status" value="1"/>
</dbReference>
<keyword evidence="6" id="KW-0804">Transcription</keyword>